<dbReference type="GeneID" id="11531343"/>
<dbReference type="PROSITE" id="PS00108">
    <property type="entry name" value="PROTEIN_KINASE_ST"/>
    <property type="match status" value="1"/>
</dbReference>
<dbReference type="RefSeq" id="XP_003685753.1">
    <property type="nucleotide sequence ID" value="XM_003685705.1"/>
</dbReference>
<gene>
    <name evidence="9" type="primary">TPHA0E02270</name>
    <name evidence="9" type="ordered locus">TPHA_0E02270</name>
</gene>
<keyword evidence="3" id="KW-0808">Transferase</keyword>
<dbReference type="AlphaFoldDB" id="G8BTU1"/>
<dbReference type="OrthoDB" id="192887at2759"/>
<accession>G8BTU1</accession>
<dbReference type="Gene3D" id="1.10.510.10">
    <property type="entry name" value="Transferase(Phosphotransferase) domain 1"/>
    <property type="match status" value="1"/>
</dbReference>
<dbReference type="InterPro" id="IPR000719">
    <property type="entry name" value="Prot_kinase_dom"/>
</dbReference>
<evidence type="ECO:0000256" key="5">
    <source>
        <dbReference type="ARBA" id="ARBA00022777"/>
    </source>
</evidence>
<evidence type="ECO:0000313" key="10">
    <source>
        <dbReference type="Proteomes" id="UP000005666"/>
    </source>
</evidence>
<organism evidence="9 10">
    <name type="scientific">Tetrapisispora phaffii (strain ATCC 24235 / CBS 4417 / NBRC 1672 / NRRL Y-8282 / UCD 70-5)</name>
    <name type="common">Yeast</name>
    <name type="synonym">Fabospora phaffii</name>
    <dbReference type="NCBI Taxonomy" id="1071381"/>
    <lineage>
        <taxon>Eukaryota</taxon>
        <taxon>Fungi</taxon>
        <taxon>Dikarya</taxon>
        <taxon>Ascomycota</taxon>
        <taxon>Saccharomycotina</taxon>
        <taxon>Saccharomycetes</taxon>
        <taxon>Saccharomycetales</taxon>
        <taxon>Saccharomycetaceae</taxon>
        <taxon>Tetrapisispora</taxon>
    </lineage>
</organism>
<keyword evidence="10" id="KW-1185">Reference proteome</keyword>
<evidence type="ECO:0000313" key="9">
    <source>
        <dbReference type="EMBL" id="CCE63319.1"/>
    </source>
</evidence>
<dbReference type="InterPro" id="IPR008271">
    <property type="entry name" value="Ser/Thr_kinase_AS"/>
</dbReference>
<dbReference type="PROSITE" id="PS50011">
    <property type="entry name" value="PROTEIN_KINASE_DOM"/>
    <property type="match status" value="1"/>
</dbReference>
<proteinExistence type="inferred from homology"/>
<dbReference type="SMART" id="SM00220">
    <property type="entry name" value="S_TKc"/>
    <property type="match status" value="1"/>
</dbReference>
<dbReference type="FunFam" id="1.10.510.10:FF:000624">
    <property type="entry name" value="Mitogen-activated protein kinase"/>
    <property type="match status" value="1"/>
</dbReference>
<dbReference type="KEGG" id="tpf:TPHA_0E02270"/>
<dbReference type="InterPro" id="IPR050117">
    <property type="entry name" value="MAPK"/>
</dbReference>
<evidence type="ECO:0000256" key="4">
    <source>
        <dbReference type="ARBA" id="ARBA00022741"/>
    </source>
</evidence>
<dbReference type="PANTHER" id="PTHR24055">
    <property type="entry name" value="MITOGEN-ACTIVATED PROTEIN KINASE"/>
    <property type="match status" value="1"/>
</dbReference>
<dbReference type="GO" id="GO:0005524">
    <property type="term" value="F:ATP binding"/>
    <property type="evidence" value="ECO:0007669"/>
    <property type="project" value="UniProtKB-KW"/>
</dbReference>
<dbReference type="GO" id="GO:0004674">
    <property type="term" value="F:protein serine/threonine kinase activity"/>
    <property type="evidence" value="ECO:0007669"/>
    <property type="project" value="UniProtKB-KW"/>
</dbReference>
<evidence type="ECO:0000256" key="3">
    <source>
        <dbReference type="ARBA" id="ARBA00022679"/>
    </source>
</evidence>
<evidence type="ECO:0000256" key="7">
    <source>
        <dbReference type="SAM" id="MobiDB-lite"/>
    </source>
</evidence>
<dbReference type="SUPFAM" id="SSF56112">
    <property type="entry name" value="Protein kinase-like (PK-like)"/>
    <property type="match status" value="1"/>
</dbReference>
<reference evidence="9 10" key="1">
    <citation type="journal article" date="2011" name="Proc. Natl. Acad. Sci. U.S.A.">
        <title>Evolutionary erosion of yeast sex chromosomes by mating-type switching accidents.</title>
        <authorList>
            <person name="Gordon J.L."/>
            <person name="Armisen D."/>
            <person name="Proux-Wera E."/>
            <person name="Oheigeartaigh S.S."/>
            <person name="Byrne K.P."/>
            <person name="Wolfe K.H."/>
        </authorList>
    </citation>
    <scope>NUCLEOTIDE SEQUENCE [LARGE SCALE GENOMIC DNA]</scope>
    <source>
        <strain evidence="10">ATCC 24235 / CBS 4417 / NBRC 1672 / NRRL Y-8282 / UCD 70-5</strain>
    </source>
</reference>
<dbReference type="eggNOG" id="KOG0660">
    <property type="taxonomic scope" value="Eukaryota"/>
</dbReference>
<dbReference type="Gene3D" id="3.30.200.20">
    <property type="entry name" value="Phosphorylase Kinase, domain 1"/>
    <property type="match status" value="1"/>
</dbReference>
<evidence type="ECO:0000256" key="6">
    <source>
        <dbReference type="ARBA" id="ARBA00022840"/>
    </source>
</evidence>
<dbReference type="HOGENOM" id="CLU_000288_181_1_1"/>
<evidence type="ECO:0000256" key="2">
    <source>
        <dbReference type="ARBA" id="ARBA00022527"/>
    </source>
</evidence>
<dbReference type="Proteomes" id="UP000005666">
    <property type="component" value="Chromosome 5"/>
</dbReference>
<keyword evidence="5" id="KW-0418">Kinase</keyword>
<feature type="region of interest" description="Disordered" evidence="7">
    <location>
        <begin position="378"/>
        <end position="406"/>
    </location>
</feature>
<dbReference type="EMBL" id="HE612860">
    <property type="protein sequence ID" value="CCE63319.1"/>
    <property type="molecule type" value="Genomic_DNA"/>
</dbReference>
<name>G8BTU1_TETPH</name>
<keyword evidence="6" id="KW-0067">ATP-binding</keyword>
<keyword evidence="4" id="KW-0547">Nucleotide-binding</keyword>
<evidence type="ECO:0000256" key="1">
    <source>
        <dbReference type="ARBA" id="ARBA00006485"/>
    </source>
</evidence>
<feature type="domain" description="Protein kinase" evidence="8">
    <location>
        <begin position="33"/>
        <end position="337"/>
    </location>
</feature>
<protein>
    <recommendedName>
        <fullName evidence="8">Protein kinase domain-containing protein</fullName>
    </recommendedName>
</protein>
<evidence type="ECO:0000259" key="8">
    <source>
        <dbReference type="PROSITE" id="PS50011"/>
    </source>
</evidence>
<dbReference type="InterPro" id="IPR011009">
    <property type="entry name" value="Kinase-like_dom_sf"/>
</dbReference>
<dbReference type="STRING" id="1071381.G8BTU1"/>
<comment type="similarity">
    <text evidence="1">Belongs to the protein kinase superfamily. CMGC Ser/Thr protein kinase family. CDC2/CDKX subfamily.</text>
</comment>
<sequence length="406" mass="46909">MEEVNKTKNGKHRTERRKAYTAHGEQMLISENFDIFKIIHNNHHSTIALSNFANAVVEKTNVTIKKFKTMSSTKNETEILKNYKRIVREVKLLNFLKFSSNIIQLYDIDVICTNDIQIPMDVYLYEEAMESDLDKIIKSNQHLSDLHYQNFLNQLLSAVKYLHSAGIIHGDIKPSNVLVNSDCQIKLTGFSYSVSTETKITSNDTIKSNDSQSSKWYRAPELILNYNEVSEASDVWSIGCVLAELFSKRAFLKSKDYLGQLNRLLQILGTPPQSVLSKIKSSSVKDYINRLGIIPRVRFNKFFSNINFISIDMLEKMLQYDTTERITIDDALNHTYLKIWHEPKDEFVSKEKFSFEFENITSLTELCQLIIREVDDDSTSMDENGNIQYAEKPTLQDTDSSEEWIT</sequence>
<dbReference type="Pfam" id="PF00069">
    <property type="entry name" value="Pkinase"/>
    <property type="match status" value="1"/>
</dbReference>
<keyword evidence="2" id="KW-0723">Serine/threonine-protein kinase</keyword>